<keyword evidence="1" id="KW-1185">Reference proteome</keyword>
<accession>A0AC58T3E9</accession>
<dbReference type="RefSeq" id="XP_075091758.1">
    <property type="nucleotide sequence ID" value="XM_075235657.1"/>
</dbReference>
<proteinExistence type="predicted"/>
<evidence type="ECO:0000313" key="1">
    <source>
        <dbReference type="Proteomes" id="UP000790787"/>
    </source>
</evidence>
<evidence type="ECO:0000313" key="2">
    <source>
        <dbReference type="RefSeq" id="XP_075091758.1"/>
    </source>
</evidence>
<sequence length="187" mass="20981">MGDNHQFLFDLCWLRVKGCDIVLGIDWIDSVTLILLNTNPHSVSFIKDGDVVTLFGNKESSQISPTNLKFITKLLKGSFCSFVAQAQMNSMESTDISPVPVQFNKLLTHYADVFQETKGLPPRRSCDHIIELVPIAKVLNQRPYRYSYMQKNVIEKLVQEMLQASTVVSSSSPFASPVILVKKKDAS</sequence>
<dbReference type="Proteomes" id="UP000790787">
    <property type="component" value="Chromosome 17"/>
</dbReference>
<protein>
    <submittedName>
        <fullName evidence="2">Uncharacterized protein LOC142171933</fullName>
    </submittedName>
</protein>
<reference evidence="2" key="2">
    <citation type="submission" date="2025-08" db="UniProtKB">
        <authorList>
            <consortium name="RefSeq"/>
        </authorList>
    </citation>
    <scope>IDENTIFICATION</scope>
    <source>
        <tissue evidence="2">Leaf</tissue>
    </source>
</reference>
<name>A0AC58T3E9_TOBAC</name>
<reference evidence="1" key="1">
    <citation type="journal article" date="2014" name="Nat. Commun.">
        <title>The tobacco genome sequence and its comparison with those of tomato and potato.</title>
        <authorList>
            <person name="Sierro N."/>
            <person name="Battey J.N."/>
            <person name="Ouadi S."/>
            <person name="Bakaher N."/>
            <person name="Bovet L."/>
            <person name="Willig A."/>
            <person name="Goepfert S."/>
            <person name="Peitsch M.C."/>
            <person name="Ivanov N.V."/>
        </authorList>
    </citation>
    <scope>NUCLEOTIDE SEQUENCE [LARGE SCALE GENOMIC DNA]</scope>
</reference>
<gene>
    <name evidence="2" type="primary">LOC142171933</name>
</gene>
<organism evidence="1 2">
    <name type="scientific">Nicotiana tabacum</name>
    <name type="common">Common tobacco</name>
    <dbReference type="NCBI Taxonomy" id="4097"/>
    <lineage>
        <taxon>Eukaryota</taxon>
        <taxon>Viridiplantae</taxon>
        <taxon>Streptophyta</taxon>
        <taxon>Embryophyta</taxon>
        <taxon>Tracheophyta</taxon>
        <taxon>Spermatophyta</taxon>
        <taxon>Magnoliopsida</taxon>
        <taxon>eudicotyledons</taxon>
        <taxon>Gunneridae</taxon>
        <taxon>Pentapetalae</taxon>
        <taxon>asterids</taxon>
        <taxon>lamiids</taxon>
        <taxon>Solanales</taxon>
        <taxon>Solanaceae</taxon>
        <taxon>Nicotianoideae</taxon>
        <taxon>Nicotianeae</taxon>
        <taxon>Nicotiana</taxon>
    </lineage>
</organism>